<evidence type="ECO:0000313" key="4">
    <source>
        <dbReference type="EMBL" id="JAS43133.1"/>
    </source>
</evidence>
<dbReference type="InterPro" id="IPR013766">
    <property type="entry name" value="Thioredoxin_domain"/>
</dbReference>
<dbReference type="CDD" id="cd02947">
    <property type="entry name" value="TRX_family"/>
    <property type="match status" value="1"/>
</dbReference>
<accession>A0A1B6EZS1</accession>
<evidence type="ECO:0000259" key="3">
    <source>
        <dbReference type="PROSITE" id="PS51352"/>
    </source>
</evidence>
<dbReference type="SUPFAM" id="SSF52833">
    <property type="entry name" value="Thioredoxin-like"/>
    <property type="match status" value="1"/>
</dbReference>
<dbReference type="Pfam" id="PF10961">
    <property type="entry name" value="SelK_SelG"/>
    <property type="match status" value="1"/>
</dbReference>
<dbReference type="PANTHER" id="PTHR46115">
    <property type="entry name" value="THIOREDOXIN-LIKE PROTEIN 1"/>
    <property type="match status" value="1"/>
</dbReference>
<feature type="domain" description="Thioredoxin" evidence="3">
    <location>
        <begin position="46"/>
        <end position="167"/>
    </location>
</feature>
<evidence type="ECO:0000256" key="2">
    <source>
        <dbReference type="SAM" id="Phobius"/>
    </source>
</evidence>
<feature type="transmembrane region" description="Helical" evidence="2">
    <location>
        <begin position="20"/>
        <end position="40"/>
    </location>
</feature>
<keyword evidence="1" id="KW-1015">Disulfide bond</keyword>
<keyword evidence="2" id="KW-0472">Membrane</keyword>
<dbReference type="InterPro" id="IPR017937">
    <property type="entry name" value="Thioredoxin_CS"/>
</dbReference>
<dbReference type="Pfam" id="PF00085">
    <property type="entry name" value="Thioredoxin"/>
    <property type="match status" value="1"/>
</dbReference>
<keyword evidence="2" id="KW-0812">Transmembrane</keyword>
<organism evidence="4">
    <name type="scientific">Cuerna arida</name>
    <dbReference type="NCBI Taxonomy" id="1464854"/>
    <lineage>
        <taxon>Eukaryota</taxon>
        <taxon>Metazoa</taxon>
        <taxon>Ecdysozoa</taxon>
        <taxon>Arthropoda</taxon>
        <taxon>Hexapoda</taxon>
        <taxon>Insecta</taxon>
        <taxon>Pterygota</taxon>
        <taxon>Neoptera</taxon>
        <taxon>Paraneoptera</taxon>
        <taxon>Hemiptera</taxon>
        <taxon>Auchenorrhyncha</taxon>
        <taxon>Membracoidea</taxon>
        <taxon>Cicadellidae</taxon>
        <taxon>Cicadellinae</taxon>
        <taxon>Proconiini</taxon>
        <taxon>Cuerna</taxon>
    </lineage>
</organism>
<evidence type="ECO:0000256" key="1">
    <source>
        <dbReference type="ARBA" id="ARBA00023157"/>
    </source>
</evidence>
<proteinExistence type="predicted"/>
<sequence>MPYVLSSGEITDKQPWGLAKIVAMFWGILNFFFMFFRTLISPGSHARGNQYTQDFRGPGGGGSVHHVTSDVDMAAQLKRAGSKLVVVDFFATWCGPCRMIAPYVEQMAAETPDVVFLKVDVDQCDGVAAQYSVRAMPTFVFIKNGRKVDSFSGADIEKLRVFVYRHC</sequence>
<gene>
    <name evidence="4" type="ORF">g.20147</name>
</gene>
<dbReference type="EMBL" id="GECZ01026636">
    <property type="protein sequence ID" value="JAS43133.1"/>
    <property type="molecule type" value="Transcribed_RNA"/>
</dbReference>
<dbReference type="AlphaFoldDB" id="A0A1B6EZS1"/>
<reference evidence="4" key="1">
    <citation type="submission" date="2015-11" db="EMBL/GenBank/DDBJ databases">
        <title>De novo transcriptome assembly of four potential Pierce s Disease insect vectors from Arizona vineyards.</title>
        <authorList>
            <person name="Tassone E.E."/>
        </authorList>
    </citation>
    <scope>NUCLEOTIDE SEQUENCE</scope>
</reference>
<protein>
    <recommendedName>
        <fullName evidence="3">Thioredoxin domain-containing protein</fullName>
    </recommendedName>
</protein>
<dbReference type="Gene3D" id="3.40.30.10">
    <property type="entry name" value="Glutaredoxin"/>
    <property type="match status" value="1"/>
</dbReference>
<dbReference type="InterPro" id="IPR024491">
    <property type="entry name" value="Se_SelK/SelG"/>
</dbReference>
<name>A0A1B6EZS1_9HEMI</name>
<keyword evidence="2" id="KW-1133">Transmembrane helix</keyword>
<dbReference type="PROSITE" id="PS51352">
    <property type="entry name" value="THIOREDOXIN_2"/>
    <property type="match status" value="1"/>
</dbReference>
<dbReference type="InterPro" id="IPR036249">
    <property type="entry name" value="Thioredoxin-like_sf"/>
</dbReference>
<dbReference type="FunFam" id="3.40.30.10:FF:000245">
    <property type="entry name" value="Thioredoxin"/>
    <property type="match status" value="1"/>
</dbReference>
<dbReference type="PRINTS" id="PR00421">
    <property type="entry name" value="THIOREDOXIN"/>
</dbReference>
<dbReference type="PROSITE" id="PS00194">
    <property type="entry name" value="THIOREDOXIN_1"/>
    <property type="match status" value="1"/>
</dbReference>